<evidence type="ECO:0000313" key="25">
    <source>
        <dbReference type="Proteomes" id="UP000623842"/>
    </source>
</evidence>
<evidence type="ECO:0000256" key="14">
    <source>
        <dbReference type="ARBA" id="ARBA00048142"/>
    </source>
</evidence>
<dbReference type="InterPro" id="IPR041349">
    <property type="entry name" value="PRODH"/>
</dbReference>
<dbReference type="PROSITE" id="PS00070">
    <property type="entry name" value="ALDEHYDE_DEHYDR_CYS"/>
    <property type="match status" value="1"/>
</dbReference>
<dbReference type="GO" id="GO:0003842">
    <property type="term" value="F:L-glutamate gamma-semialdehyde dehydrogenase activity"/>
    <property type="evidence" value="ECO:0007669"/>
    <property type="project" value="UniProtKB-UniRule"/>
</dbReference>
<comment type="catalytic activity">
    <reaction evidence="15 18">
        <text>L-proline + a quinone = (S)-1-pyrroline-5-carboxylate + a quinol + H(+)</text>
        <dbReference type="Rhea" id="RHEA:23784"/>
        <dbReference type="ChEBI" id="CHEBI:15378"/>
        <dbReference type="ChEBI" id="CHEBI:17388"/>
        <dbReference type="ChEBI" id="CHEBI:24646"/>
        <dbReference type="ChEBI" id="CHEBI:60039"/>
        <dbReference type="ChEBI" id="CHEBI:132124"/>
        <dbReference type="EC" id="1.5.5.2"/>
    </reaction>
</comment>
<dbReference type="PIRSF" id="PIRSF000197">
    <property type="entry name" value="Bifunct_PutA"/>
    <property type="match status" value="1"/>
</dbReference>
<feature type="domain" description="Proline dehydrogenase PutA" evidence="22">
    <location>
        <begin position="67"/>
        <end position="180"/>
    </location>
</feature>
<dbReference type="InterPro" id="IPR024082">
    <property type="entry name" value="PRODH_PutA_dom_II"/>
</dbReference>
<evidence type="ECO:0000313" key="24">
    <source>
        <dbReference type="EMBL" id="GHF78055.1"/>
    </source>
</evidence>
<evidence type="ECO:0000259" key="23">
    <source>
        <dbReference type="Pfam" id="PF18327"/>
    </source>
</evidence>
<dbReference type="GO" id="GO:0010133">
    <property type="term" value="P:L-proline catabolic process to L-glutamate"/>
    <property type="evidence" value="ECO:0007669"/>
    <property type="project" value="UniProtKB-UniRule"/>
</dbReference>
<evidence type="ECO:0000256" key="13">
    <source>
        <dbReference type="ARBA" id="ARBA00023268"/>
    </source>
</evidence>
<dbReference type="InterPro" id="IPR024090">
    <property type="entry name" value="PRODH_PutA_dom_I"/>
</dbReference>
<evidence type="ECO:0000256" key="15">
    <source>
        <dbReference type="ARBA" id="ARBA00048779"/>
    </source>
</evidence>
<evidence type="ECO:0000256" key="4">
    <source>
        <dbReference type="ARBA" id="ARBA00022491"/>
    </source>
</evidence>
<dbReference type="InterPro" id="IPR050485">
    <property type="entry name" value="Proline_metab_enzyme"/>
</dbReference>
<dbReference type="Proteomes" id="UP000623842">
    <property type="component" value="Unassembled WGS sequence"/>
</dbReference>
<evidence type="ECO:0000256" key="1">
    <source>
        <dbReference type="ARBA" id="ARBA00001974"/>
    </source>
</evidence>
<keyword evidence="7 18" id="KW-0560">Oxidoreductase</keyword>
<dbReference type="SUPFAM" id="SSF53720">
    <property type="entry name" value="ALDH-like"/>
    <property type="match status" value="2"/>
</dbReference>
<dbReference type="PANTHER" id="PTHR42862">
    <property type="entry name" value="DELTA-1-PYRROLINE-5-CARBOXYLATE DEHYDROGENASE 1, ISOFORM A-RELATED"/>
    <property type="match status" value="1"/>
</dbReference>
<comment type="similarity">
    <text evidence="17 18">In the C-terminal section; belongs to the aldehyde dehydrogenase family.</text>
</comment>
<dbReference type="Pfam" id="PF14850">
    <property type="entry name" value="Pro_dh-DNA_bdg"/>
    <property type="match status" value="1"/>
</dbReference>
<dbReference type="EC" id="1.5.5.2" evidence="18"/>
<comment type="caution">
    <text evidence="24">The sequence shown here is derived from an EMBL/GenBank/DDBJ whole genome shotgun (WGS) entry which is preliminary data.</text>
</comment>
<evidence type="ECO:0000256" key="18">
    <source>
        <dbReference type="PIRNR" id="PIRNR000197"/>
    </source>
</evidence>
<dbReference type="Pfam" id="PF00171">
    <property type="entry name" value="Aldedh"/>
    <property type="match status" value="2"/>
</dbReference>
<organism evidence="24 25">
    <name type="scientific">Thalassotalea marina</name>
    <dbReference type="NCBI Taxonomy" id="1673741"/>
    <lineage>
        <taxon>Bacteria</taxon>
        <taxon>Pseudomonadati</taxon>
        <taxon>Pseudomonadota</taxon>
        <taxon>Gammaproteobacteria</taxon>
        <taxon>Alteromonadales</taxon>
        <taxon>Colwelliaceae</taxon>
        <taxon>Thalassotalea</taxon>
    </lineage>
</organism>
<evidence type="ECO:0000256" key="6">
    <source>
        <dbReference type="ARBA" id="ARBA00022827"/>
    </source>
</evidence>
<keyword evidence="5 18" id="KW-0285">Flavoprotein</keyword>
<dbReference type="Gene3D" id="1.20.5.550">
    <property type="entry name" value="Single Helix bin"/>
    <property type="match status" value="1"/>
</dbReference>
<evidence type="ECO:0000256" key="3">
    <source>
        <dbReference type="ARBA" id="ARBA00004786"/>
    </source>
</evidence>
<dbReference type="Pfam" id="PF01619">
    <property type="entry name" value="Pro_dh"/>
    <property type="match status" value="1"/>
</dbReference>
<comment type="catalytic activity">
    <reaction evidence="14 18">
        <text>L-glutamate 5-semialdehyde + NAD(+) + H2O = L-glutamate + NADH + 2 H(+)</text>
        <dbReference type="Rhea" id="RHEA:30235"/>
        <dbReference type="ChEBI" id="CHEBI:15377"/>
        <dbReference type="ChEBI" id="CHEBI:15378"/>
        <dbReference type="ChEBI" id="CHEBI:29985"/>
        <dbReference type="ChEBI" id="CHEBI:57540"/>
        <dbReference type="ChEBI" id="CHEBI:57945"/>
        <dbReference type="ChEBI" id="CHEBI:58066"/>
        <dbReference type="EC" id="1.2.1.88"/>
    </reaction>
</comment>
<evidence type="ECO:0000256" key="10">
    <source>
        <dbReference type="ARBA" id="ARBA00023062"/>
    </source>
</evidence>
<gene>
    <name evidence="24" type="primary">putA</name>
    <name evidence="24" type="ORF">GCM10017161_01370</name>
</gene>
<evidence type="ECO:0000256" key="8">
    <source>
        <dbReference type="ARBA" id="ARBA00023015"/>
    </source>
</evidence>
<dbReference type="SUPFAM" id="SSF81935">
    <property type="entry name" value="N-terminal domain of bifunctional PutA protein"/>
    <property type="match status" value="1"/>
</dbReference>
<comment type="cofactor">
    <cofactor evidence="1 18">
        <name>FAD</name>
        <dbReference type="ChEBI" id="CHEBI:57692"/>
    </cofactor>
</comment>
<keyword evidence="4 18" id="KW-0678">Repressor</keyword>
<evidence type="ECO:0000256" key="2">
    <source>
        <dbReference type="ARBA" id="ARBA00004739"/>
    </source>
</evidence>
<dbReference type="SUPFAM" id="SSF51730">
    <property type="entry name" value="FAD-linked oxidoreductase"/>
    <property type="match status" value="1"/>
</dbReference>
<evidence type="ECO:0000256" key="11">
    <source>
        <dbReference type="ARBA" id="ARBA00023125"/>
    </source>
</evidence>
<accession>A0A919BBK4</accession>
<keyword evidence="9 18" id="KW-0520">NAD</keyword>
<dbReference type="EMBL" id="BNCK01000001">
    <property type="protein sequence ID" value="GHF78055.1"/>
    <property type="molecule type" value="Genomic_DNA"/>
</dbReference>
<feature type="active site" evidence="19">
    <location>
        <position position="818"/>
    </location>
</feature>
<dbReference type="GO" id="GO:0004657">
    <property type="term" value="F:proline dehydrogenase activity"/>
    <property type="evidence" value="ECO:0007669"/>
    <property type="project" value="UniProtKB-UniRule"/>
</dbReference>
<sequence>MLFNGSLKTDSSIRQTIRDNYRANENDVLANLLPIAEISVDAKSRAWEYARQLVVNIRKDQVGKGGVDALLNEFSLSTEEGVVLMCLAEALLRVPDKSTADSLIRDKLADGDWSSHIGNSDSLFVNASSWGLLLTGKLVNYSDEKKKAQFGLLKKTVGRLGEPVIRKAVRYAMKIMGTQFVMGHTIEGAIKRAIDTEAKGYTYSYDMLGEGARTMKDADRYFDAYMKAIDAIGYAAKGKGPQKSPGISIKLSAIHPRYEFSHRDRVIEELIPRLKKLALAAKAYDIGFTVDAEEADRLDISLDIIEAVFADKDLDGWNGFGIAVQAYQKRGIHVIEWVRQLTQKVGRQMMVRLVKGAYWDSEIKEAQAEGYNDFPVFSRKPSTDVSYQACAKKLLEYRDTIYPQFATHNAYTVATILEMAEGDAGYEFQRLHGMGESLYDQVVNGKKVPCRVYAPVGEHSDLLAYLVRRLLENGANSSFVNNIVDDNIPVESLLADPVETVRSWQDKYNPQIPQSLDIYQEEHGVGRLNSKGIDLTDVDDVSEMRDNLNAWVEKAKQATPIEGGEAVTNPANNKEVIGYIKHADEQEMQAIVERAHKAFDSWSTTSVEARAEILLKTADALEAHRDELIAMCTKEAGKTVPDGVAEVREAVDFCRYYAARAKELLADDNLTSRGVVLCISPWNFPLAIFLGQVSAAIVVGNTVVAKPAEQTSLVALRTIELMIESGLPEDVVIPVIARGSKVGQTIVPDERVQAIMFTGSTETGSWISQKLAERSGDPVPLIAETGGQNCMVVDSTALPEQVVDDVVSSGFQSAGQRCSALRVLFLQEEVADKIINMIKGAMQELHIGDPAFLTTDVGPVIDKKALNALNEHVDYLKSRGTLHYACKAPELAEGIGEDEHNFFVPRLYEIKDLSVLEKEVFGPCVHVIRYKASQLENVIDQINGTGFGLTMGIHTRIEEKAQYLAARSRAGNVYVNRNMIGAVVGVQPFGGRGLSGTGPKAGGPMYLTRLVKEKTTTANVEMTAETKAAFEAEVTQCATAVSAVNTQLTAAKQIEVEWGFVPVNNKISILRQLLAKIASNKVVLTQETNVSETLTAAREQLLFIEKVLSKAKVLPGPTGESNTLYLESRGTLAALRCKDTPFNFWLISVISALAAGNSVIAIVDNEYYAEAQAIAGLLAEAGLPHGVFQAVKLGHLPSVLEHASLAGAIVDNSSPFKQLVGETIAARKGAILPLITAYSNKGLFHRMVTEKTVTIDTTAAGGNASLMTMESNVG</sequence>
<evidence type="ECO:0000256" key="7">
    <source>
        <dbReference type="ARBA" id="ARBA00023002"/>
    </source>
</evidence>
<dbReference type="Gene3D" id="3.40.605.10">
    <property type="entry name" value="Aldehyde Dehydrogenase, Chain A, domain 1"/>
    <property type="match status" value="2"/>
</dbReference>
<name>A0A919BBK4_9GAMM</name>
<dbReference type="InterPro" id="IPR002872">
    <property type="entry name" value="Proline_DH_dom"/>
</dbReference>
<dbReference type="Gene3D" id="3.20.20.220">
    <property type="match status" value="1"/>
</dbReference>
<dbReference type="Gene3D" id="1.20.5.460">
    <property type="entry name" value="Single helix bin"/>
    <property type="match status" value="1"/>
</dbReference>
<comment type="pathway">
    <text evidence="2 18">Amino-acid degradation; L-proline degradation into L-glutamate; L-glutamate from L-proline: step 1/2.</text>
</comment>
<dbReference type="FunFam" id="3.20.20.220:FF:000004">
    <property type="entry name" value="Bifunctional protein PutA"/>
    <property type="match status" value="1"/>
</dbReference>
<evidence type="ECO:0000259" key="21">
    <source>
        <dbReference type="Pfam" id="PF01619"/>
    </source>
</evidence>
<dbReference type="InterPro" id="IPR025703">
    <property type="entry name" value="Bifunct_PutA"/>
</dbReference>
<comment type="function">
    <text evidence="18">Oxidizes proline to glutamate for use as a carbon and nitrogen source.</text>
</comment>
<evidence type="ECO:0000256" key="9">
    <source>
        <dbReference type="ARBA" id="ARBA00023027"/>
    </source>
</evidence>
<feature type="domain" description="Proline dehydrogenase" evidence="21">
    <location>
        <begin position="190"/>
        <end position="481"/>
    </location>
</feature>
<dbReference type="GO" id="GO:0003677">
    <property type="term" value="F:DNA binding"/>
    <property type="evidence" value="ECO:0007669"/>
    <property type="project" value="UniProtKB-KW"/>
</dbReference>
<reference evidence="24" key="1">
    <citation type="journal article" date="2014" name="Int. J. Syst. Evol. Microbiol.">
        <title>Complete genome sequence of Corynebacterium casei LMG S-19264T (=DSM 44701T), isolated from a smear-ripened cheese.</title>
        <authorList>
            <consortium name="US DOE Joint Genome Institute (JGI-PGF)"/>
            <person name="Walter F."/>
            <person name="Albersmeier A."/>
            <person name="Kalinowski J."/>
            <person name="Ruckert C."/>
        </authorList>
    </citation>
    <scope>NUCLEOTIDE SEQUENCE</scope>
    <source>
        <strain evidence="24">KCTC 42731</strain>
    </source>
</reference>
<evidence type="ECO:0000259" key="22">
    <source>
        <dbReference type="Pfam" id="PF14850"/>
    </source>
</evidence>
<proteinExistence type="inferred from homology"/>
<dbReference type="InterPro" id="IPR016162">
    <property type="entry name" value="Ald_DH_N"/>
</dbReference>
<evidence type="ECO:0000259" key="20">
    <source>
        <dbReference type="Pfam" id="PF00171"/>
    </source>
</evidence>
<dbReference type="NCBIfam" id="NF008869">
    <property type="entry name" value="PRK11904.1"/>
    <property type="match status" value="1"/>
</dbReference>
<keyword evidence="13" id="KW-0511">Multifunctional enzyme</keyword>
<dbReference type="NCBIfam" id="TIGR01238">
    <property type="entry name" value="D1pyr5carbox3"/>
    <property type="match status" value="1"/>
</dbReference>
<dbReference type="AlphaFoldDB" id="A0A919BBK4"/>
<comment type="pathway">
    <text evidence="3 18">Amino-acid degradation; L-proline degradation into L-glutamate; L-glutamate from L-proline: step 2/2.</text>
</comment>
<evidence type="ECO:0000256" key="12">
    <source>
        <dbReference type="ARBA" id="ARBA00023163"/>
    </source>
</evidence>
<dbReference type="PANTHER" id="PTHR42862:SF1">
    <property type="entry name" value="DELTA-1-PYRROLINE-5-CARBOXYLATE DEHYDROGENASE 2, ISOFORM A-RELATED"/>
    <property type="match status" value="1"/>
</dbReference>
<dbReference type="Gene3D" id="3.40.309.10">
    <property type="entry name" value="Aldehyde Dehydrogenase, Chain A, domain 2"/>
    <property type="match status" value="1"/>
</dbReference>
<comment type="similarity">
    <text evidence="16 18">In the N-terminal section; belongs to the proline dehydrogenase family.</text>
</comment>
<evidence type="ECO:0000256" key="16">
    <source>
        <dbReference type="ARBA" id="ARBA00060889"/>
    </source>
</evidence>
<keyword evidence="8 18" id="KW-0805">Transcription regulation</keyword>
<dbReference type="InterPro" id="IPR024089">
    <property type="entry name" value="PRODH_PutA_dom_I/II"/>
</dbReference>
<dbReference type="EC" id="1.2.1.88" evidence="18"/>
<dbReference type="InterPro" id="IPR016163">
    <property type="entry name" value="Ald_DH_C"/>
</dbReference>
<dbReference type="GO" id="GO:0003700">
    <property type="term" value="F:DNA-binding transcription factor activity"/>
    <property type="evidence" value="ECO:0007669"/>
    <property type="project" value="InterPro"/>
</dbReference>
<keyword evidence="12 18" id="KW-0804">Transcription</keyword>
<feature type="domain" description="Aldehyde dehydrogenase" evidence="20">
    <location>
        <begin position="1041"/>
        <end position="1192"/>
    </location>
</feature>
<evidence type="ECO:0000256" key="17">
    <source>
        <dbReference type="ARBA" id="ARBA00060911"/>
    </source>
</evidence>
<keyword evidence="11 18" id="KW-0238">DNA-binding</keyword>
<keyword evidence="10 18" id="KW-0642">Proline metabolism</keyword>
<keyword evidence="6 18" id="KW-0274">FAD</keyword>
<reference evidence="24" key="2">
    <citation type="submission" date="2020-09" db="EMBL/GenBank/DDBJ databases">
        <authorList>
            <person name="Sun Q."/>
            <person name="Kim S."/>
        </authorList>
    </citation>
    <scope>NUCLEOTIDE SEQUENCE</scope>
    <source>
        <strain evidence="24">KCTC 42731</strain>
    </source>
</reference>
<dbReference type="FunFam" id="3.40.309.10:FF:000005">
    <property type="entry name" value="1-pyrroline-5-carboxylate dehydrogenase 1"/>
    <property type="match status" value="1"/>
</dbReference>
<feature type="active site" evidence="19">
    <location>
        <position position="784"/>
    </location>
</feature>
<keyword evidence="25" id="KW-1185">Reference proteome</keyword>
<dbReference type="InterPro" id="IPR015590">
    <property type="entry name" value="Aldehyde_DH_dom"/>
</dbReference>
<feature type="domain" description="Proline utilization A proline dehydrogenase N-terminal" evidence="23">
    <location>
        <begin position="11"/>
        <end position="58"/>
    </location>
</feature>
<evidence type="ECO:0000256" key="19">
    <source>
        <dbReference type="PIRSR" id="PIRSR000197-1"/>
    </source>
</evidence>
<dbReference type="RefSeq" id="WP_189766797.1">
    <property type="nucleotide sequence ID" value="NZ_BNCK01000001.1"/>
</dbReference>
<dbReference type="GO" id="GO:0009898">
    <property type="term" value="C:cytoplasmic side of plasma membrane"/>
    <property type="evidence" value="ECO:0007669"/>
    <property type="project" value="TreeGrafter"/>
</dbReference>
<dbReference type="Pfam" id="PF18327">
    <property type="entry name" value="PRODH"/>
    <property type="match status" value="1"/>
</dbReference>
<dbReference type="InterPro" id="IPR016160">
    <property type="entry name" value="Ald_DH_CS_CYS"/>
</dbReference>
<dbReference type="CDD" id="cd07125">
    <property type="entry name" value="ALDH_PutA-P5CDH"/>
    <property type="match status" value="1"/>
</dbReference>
<dbReference type="InterPro" id="IPR016161">
    <property type="entry name" value="Ald_DH/histidinol_DH"/>
</dbReference>
<dbReference type="InterPro" id="IPR005933">
    <property type="entry name" value="PutA_C"/>
</dbReference>
<evidence type="ECO:0000256" key="5">
    <source>
        <dbReference type="ARBA" id="ARBA00022630"/>
    </source>
</evidence>
<dbReference type="InterPro" id="IPR029041">
    <property type="entry name" value="FAD-linked_oxidoreductase-like"/>
</dbReference>
<feature type="domain" description="Aldehyde dehydrogenase" evidence="20">
    <location>
        <begin position="566"/>
        <end position="1015"/>
    </location>
</feature>
<protein>
    <recommendedName>
        <fullName evidence="18">Bifunctional protein PutA</fullName>
    </recommendedName>
    <domain>
        <recommendedName>
            <fullName evidence="18">Proline dehydrogenase</fullName>
            <ecNumber evidence="18">1.5.5.2</ecNumber>
        </recommendedName>
        <alternativeName>
            <fullName evidence="18">Proline oxidase</fullName>
        </alternativeName>
    </domain>
    <domain>
        <recommendedName>
            <fullName evidence="18">Delta-1-pyrroline-5-carboxylate dehydrogenase</fullName>
            <shortName evidence="18">P5C dehydrogenase</shortName>
            <ecNumber evidence="18">1.2.1.88</ecNumber>
        </recommendedName>
        <alternativeName>
            <fullName evidence="18">L-glutamate gamma-semialdehyde dehydrogenase</fullName>
        </alternativeName>
    </domain>
</protein>
<dbReference type="FunFam" id="1.20.5.460:FF:000001">
    <property type="entry name" value="Bifunctional protein PutA"/>
    <property type="match status" value="1"/>
</dbReference>